<protein>
    <submittedName>
        <fullName evidence="2">Uncharacterized protein</fullName>
    </submittedName>
</protein>
<keyword evidence="3" id="KW-1185">Reference proteome</keyword>
<evidence type="ECO:0000313" key="2">
    <source>
        <dbReference type="EMBL" id="KAF2223063.1"/>
    </source>
</evidence>
<feature type="compositionally biased region" description="Low complexity" evidence="1">
    <location>
        <begin position="55"/>
        <end position="67"/>
    </location>
</feature>
<proteinExistence type="predicted"/>
<gene>
    <name evidence="2" type="ORF">BDZ85DRAFT_121228</name>
</gene>
<evidence type="ECO:0000256" key="1">
    <source>
        <dbReference type="SAM" id="MobiDB-lite"/>
    </source>
</evidence>
<feature type="region of interest" description="Disordered" evidence="1">
    <location>
        <begin position="192"/>
        <end position="221"/>
    </location>
</feature>
<evidence type="ECO:0000313" key="3">
    <source>
        <dbReference type="Proteomes" id="UP000799538"/>
    </source>
</evidence>
<name>A0A6A6GBX7_9PEZI</name>
<dbReference type="EMBL" id="ML992507">
    <property type="protein sequence ID" value="KAF2223063.1"/>
    <property type="molecule type" value="Genomic_DNA"/>
</dbReference>
<sequence>MRPSKVWPLALRRRTSSLHSPAQRPPHHGKDGEVRQNPLPVLSYLKDHELKDVDSSAAAASRQSANSGRGYDFGHALEEAKKAIARRERHRAAETGPEELNEEQIQKLTKTTAKNLLAQQAKYHMGSISNALGDMTPEGREMIADDVRRHVIVVYPLPKSRTSKAEVTLPNEHEDSSVPDLASVMRGEATLQEATYDPQSEVRTRQDNCEGPDSRKELDAPQRRNLLECNVSLTESSIILPPFQQACSTFNIELPEIPSVPDHAAEDDKFKVFQPYSEPALWDGNDYEAVMLPPQAPPTDHEI</sequence>
<dbReference type="Proteomes" id="UP000799538">
    <property type="component" value="Unassembled WGS sequence"/>
</dbReference>
<accession>A0A6A6GBX7</accession>
<reference evidence="3" key="1">
    <citation type="journal article" date="2020" name="Stud. Mycol.">
        <title>101 Dothideomycetes genomes: A test case for predicting lifestyles and emergence of pathogens.</title>
        <authorList>
            <person name="Haridas S."/>
            <person name="Albert R."/>
            <person name="Binder M."/>
            <person name="Bloem J."/>
            <person name="LaButti K."/>
            <person name="Salamov A."/>
            <person name="Andreopoulos B."/>
            <person name="Baker S."/>
            <person name="Barry K."/>
            <person name="Bills G."/>
            <person name="Bluhm B."/>
            <person name="Cannon C."/>
            <person name="Castanera R."/>
            <person name="Culley D."/>
            <person name="Daum C."/>
            <person name="Ezra D."/>
            <person name="Gonzalez J."/>
            <person name="Henrissat B."/>
            <person name="Kuo A."/>
            <person name="Liang C."/>
            <person name="Lipzen A."/>
            <person name="Lutzoni F."/>
            <person name="Magnuson J."/>
            <person name="Mondo S."/>
            <person name="Nolan M."/>
            <person name="Ohm R."/>
            <person name="Pangilinan J."/>
            <person name="Park H.-J."/>
            <person name="Ramirez L."/>
            <person name="Alfaro M."/>
            <person name="Sun H."/>
            <person name="Tritt A."/>
            <person name="Yoshinaga Y."/>
            <person name="Zwiers L.-H."/>
            <person name="Turgeon B."/>
            <person name="Goodwin S."/>
            <person name="Spatafora J."/>
            <person name="Crous P."/>
            <person name="Grigoriev I."/>
        </authorList>
    </citation>
    <scope>NUCLEOTIDE SEQUENCE [LARGE SCALE GENOMIC DNA]</scope>
    <source>
        <strain evidence="3">CECT 20119</strain>
    </source>
</reference>
<feature type="region of interest" description="Disordered" evidence="1">
    <location>
        <begin position="1"/>
        <end position="104"/>
    </location>
</feature>
<feature type="compositionally biased region" description="Basic and acidic residues" evidence="1">
    <location>
        <begin position="45"/>
        <end position="54"/>
    </location>
</feature>
<feature type="compositionally biased region" description="Basic and acidic residues" evidence="1">
    <location>
        <begin position="75"/>
        <end position="86"/>
    </location>
</feature>
<feature type="compositionally biased region" description="Basic and acidic residues" evidence="1">
    <location>
        <begin position="200"/>
        <end position="221"/>
    </location>
</feature>
<dbReference type="AlphaFoldDB" id="A0A6A6GBX7"/>
<organism evidence="2 3">
    <name type="scientific">Elsinoe ampelina</name>
    <dbReference type="NCBI Taxonomy" id="302913"/>
    <lineage>
        <taxon>Eukaryota</taxon>
        <taxon>Fungi</taxon>
        <taxon>Dikarya</taxon>
        <taxon>Ascomycota</taxon>
        <taxon>Pezizomycotina</taxon>
        <taxon>Dothideomycetes</taxon>
        <taxon>Dothideomycetidae</taxon>
        <taxon>Myriangiales</taxon>
        <taxon>Elsinoaceae</taxon>
        <taxon>Elsinoe</taxon>
    </lineage>
</organism>